<proteinExistence type="predicted"/>
<accession>A0AA35RP77</accession>
<sequence length="97" mass="11362">MFQKILEFVGLRDKLSHSFSFACTLVDMNLLEVVTSIHRYMYFDRPYPYRVSTRPYSNVSTPIPAFTLHFLLVLALEIAKCVYLLKPHYLCFICDCS</sequence>
<feature type="non-terminal residue" evidence="1">
    <location>
        <position position="97"/>
    </location>
</feature>
<evidence type="ECO:0000313" key="2">
    <source>
        <dbReference type="Proteomes" id="UP001174909"/>
    </source>
</evidence>
<protein>
    <submittedName>
        <fullName evidence="1">Uncharacterized protein</fullName>
    </submittedName>
</protein>
<dbReference type="AlphaFoldDB" id="A0AA35RP77"/>
<reference evidence="1" key="1">
    <citation type="submission" date="2023-03" db="EMBL/GenBank/DDBJ databases">
        <authorList>
            <person name="Steffen K."/>
            <person name="Cardenas P."/>
        </authorList>
    </citation>
    <scope>NUCLEOTIDE SEQUENCE</scope>
</reference>
<gene>
    <name evidence="1" type="ORF">GBAR_LOCUS9444</name>
</gene>
<name>A0AA35RP77_GEOBA</name>
<organism evidence="1 2">
    <name type="scientific">Geodia barretti</name>
    <name type="common">Barrett's horny sponge</name>
    <dbReference type="NCBI Taxonomy" id="519541"/>
    <lineage>
        <taxon>Eukaryota</taxon>
        <taxon>Metazoa</taxon>
        <taxon>Porifera</taxon>
        <taxon>Demospongiae</taxon>
        <taxon>Heteroscleromorpha</taxon>
        <taxon>Tetractinellida</taxon>
        <taxon>Astrophorina</taxon>
        <taxon>Geodiidae</taxon>
        <taxon>Geodia</taxon>
    </lineage>
</organism>
<evidence type="ECO:0000313" key="1">
    <source>
        <dbReference type="EMBL" id="CAI8015193.1"/>
    </source>
</evidence>
<comment type="caution">
    <text evidence="1">The sequence shown here is derived from an EMBL/GenBank/DDBJ whole genome shotgun (WGS) entry which is preliminary data.</text>
</comment>
<keyword evidence="2" id="KW-1185">Reference proteome</keyword>
<dbReference type="EMBL" id="CASHTH010001425">
    <property type="protein sequence ID" value="CAI8015193.1"/>
    <property type="molecule type" value="Genomic_DNA"/>
</dbReference>
<dbReference type="Proteomes" id="UP001174909">
    <property type="component" value="Unassembled WGS sequence"/>
</dbReference>